<dbReference type="SUPFAM" id="SSF51206">
    <property type="entry name" value="cAMP-binding domain-like"/>
    <property type="match status" value="1"/>
</dbReference>
<dbReference type="PROSITE" id="PS50042">
    <property type="entry name" value="CNMP_BINDING_3"/>
    <property type="match status" value="1"/>
</dbReference>
<dbReference type="Gene3D" id="2.60.120.10">
    <property type="entry name" value="Jelly Rolls"/>
    <property type="match status" value="1"/>
</dbReference>
<dbReference type="AlphaFoldDB" id="A0A5P6VSA8"/>
<dbReference type="OrthoDB" id="334160at2"/>
<protein>
    <recommendedName>
        <fullName evidence="1">Cyclic nucleotide-binding domain-containing protein</fullName>
    </recommendedName>
</protein>
<accession>A0A5P6VSA8</accession>
<dbReference type="Proteomes" id="UP000327030">
    <property type="component" value="Chromosome 1"/>
</dbReference>
<proteinExistence type="predicted"/>
<dbReference type="RefSeq" id="WP_151623086.1">
    <property type="nucleotide sequence ID" value="NZ_CP043028.1"/>
</dbReference>
<sequence length="758" mass="88010">MEPITIEKGKKLIGEGDVVDSLYVIMKGSIDQNWKGQHLTLGPGTVAGLSDALNLTYEAEYTVLEDCTVIKCPYKSMGDFDAIFKAQPVYIFGFAKGSFRQCRDVFKIYDDYKKKVDDFTDYCRGISGEYRKQCRAVGMTPSEIPMLEEMEPVTLKNEILKWEHDYIDSLNSVDNKEIENIYGKRTEIVNGVIGISCGYMKRAIECAEIMGFYLEEFAPILLSSEKGDMFELVFNLQIYAAQRGADQKAIIKLMKMLYKFISQSGLYDKALIKERWEEYDSHDFAATAASFDEAKMQKQAEFTQTFEHICEFAEIEEDKVEEYHNQIRAYLELSDREGKEDNERKIRKKAVDLFYEIYQKTFFRALEFEAYGGELDTIIRMFLNLGYIDYDAVGDDLTNELADLMERLDTLVCSDNVYTIYTWLRAVYAGDREPSRNELDLDYRGFVLEERKAGNISEADMPTWMNDQEQKVKFEMNNFFISANRTTSGKMSSFCPVLTKEDFGAEPMRMLLTNTKLSEAMEKIESVDYQIFLREGFFTDMEANVKSESYLKRVGPDIILLPNCGMRAMMWQECGGIKVDSPGRFVFPMFTFDDLDKLMIYCCGAFRWEICRKEQGSRWNDIGSECLTSDFYDYFTFYRKNKDLSAENKEKVKTLLKSSRNNMREAFTKQYTIWINFEAQGSIRLNKAERNILNKHCTFSKEYRAKVSSHPMYEQMISRHEIKCSQALNHLKTMIDKVEKNGGVVPDEVRKGLDYLRM</sequence>
<dbReference type="KEGG" id="pxv:FXF36_06905"/>
<feature type="domain" description="Cyclic nucleotide-binding" evidence="1">
    <location>
        <begin position="1"/>
        <end position="31"/>
    </location>
</feature>
<dbReference type="CDD" id="cd00038">
    <property type="entry name" value="CAP_ED"/>
    <property type="match status" value="1"/>
</dbReference>
<reference evidence="3" key="1">
    <citation type="submission" date="2019-08" db="EMBL/GenBank/DDBJ databases">
        <title>Complete Genome Sequence of the Polysaccharide-Degrading Rumen Bacterium Pseudobutyrivibrio xylanivorans MA3014.</title>
        <authorList>
            <person name="Palevich N."/>
            <person name="Maclean P.H."/>
            <person name="Kelly W.J."/>
            <person name="Leahy S.C."/>
            <person name="Rakonjac J."/>
            <person name="Attwood G.T."/>
        </authorList>
    </citation>
    <scope>NUCLEOTIDE SEQUENCE [LARGE SCALE GENOMIC DNA]</scope>
    <source>
        <strain evidence="3">MA3014</strain>
    </source>
</reference>
<dbReference type="InterPro" id="IPR018490">
    <property type="entry name" value="cNMP-bd_dom_sf"/>
</dbReference>
<dbReference type="InterPro" id="IPR000595">
    <property type="entry name" value="cNMP-bd_dom"/>
</dbReference>
<evidence type="ECO:0000313" key="3">
    <source>
        <dbReference type="Proteomes" id="UP000327030"/>
    </source>
</evidence>
<dbReference type="InterPro" id="IPR014710">
    <property type="entry name" value="RmlC-like_jellyroll"/>
</dbReference>
<evidence type="ECO:0000259" key="1">
    <source>
        <dbReference type="PROSITE" id="PS50042"/>
    </source>
</evidence>
<evidence type="ECO:0000313" key="2">
    <source>
        <dbReference type="EMBL" id="QFJ54599.1"/>
    </source>
</evidence>
<gene>
    <name evidence="2" type="ORF">FXF36_06905</name>
</gene>
<dbReference type="EMBL" id="CP043028">
    <property type="protein sequence ID" value="QFJ54599.1"/>
    <property type="molecule type" value="Genomic_DNA"/>
</dbReference>
<name>A0A5P6VSA8_PSEXY</name>
<organism evidence="2 3">
    <name type="scientific">Pseudobutyrivibrio xylanivorans</name>
    <dbReference type="NCBI Taxonomy" id="185007"/>
    <lineage>
        <taxon>Bacteria</taxon>
        <taxon>Bacillati</taxon>
        <taxon>Bacillota</taxon>
        <taxon>Clostridia</taxon>
        <taxon>Lachnospirales</taxon>
        <taxon>Lachnospiraceae</taxon>
        <taxon>Pseudobutyrivibrio</taxon>
    </lineage>
</organism>